<evidence type="ECO:0000256" key="5">
    <source>
        <dbReference type="PROSITE-ProRule" id="PRU00278"/>
    </source>
</evidence>
<feature type="domain" description="PpiC" evidence="7">
    <location>
        <begin position="142"/>
        <end position="242"/>
    </location>
</feature>
<dbReference type="AlphaFoldDB" id="A0A418W996"/>
<evidence type="ECO:0000256" key="2">
    <source>
        <dbReference type="ARBA" id="ARBA00018370"/>
    </source>
</evidence>
<dbReference type="Gene3D" id="3.10.50.40">
    <property type="match status" value="1"/>
</dbReference>
<dbReference type="SUPFAM" id="SSF54534">
    <property type="entry name" value="FKBP-like"/>
    <property type="match status" value="1"/>
</dbReference>
<dbReference type="InterPro" id="IPR027304">
    <property type="entry name" value="Trigger_fact/SurA_dom_sf"/>
</dbReference>
<keyword evidence="5" id="KW-0697">Rotamase</keyword>
<protein>
    <recommendedName>
        <fullName evidence="2">Parvulin-like PPIase</fullName>
    </recommendedName>
    <alternativeName>
        <fullName evidence="3">Peptidyl-prolyl cis-trans isomerase plp</fullName>
    </alternativeName>
    <alternativeName>
        <fullName evidence="4">Rotamase plp</fullName>
    </alternativeName>
</protein>
<keyword evidence="6" id="KW-0732">Signal</keyword>
<dbReference type="Proteomes" id="UP000284605">
    <property type="component" value="Unassembled WGS sequence"/>
</dbReference>
<dbReference type="PANTHER" id="PTHR47245:SF3">
    <property type="entry name" value="PEPTIDYL-PROLYL CIS-TRANS ISOMERASE, PPIC-TYPE-RELATED"/>
    <property type="match status" value="1"/>
</dbReference>
<keyword evidence="9" id="KW-1185">Reference proteome</keyword>
<dbReference type="InterPro" id="IPR050245">
    <property type="entry name" value="PrsA_foldase"/>
</dbReference>
<evidence type="ECO:0000256" key="3">
    <source>
        <dbReference type="ARBA" id="ARBA00030642"/>
    </source>
</evidence>
<sequence>MTGVAMLRIATLAVLMVAALPLRAQDAGAEVVARVGSVDITAAEVQAMLEGLPAQQREALAKDPALLGQTLRQLLATRLLYAEALARKWDQKPEVAAAIERARQGVVIENYLRSVAEPPADFPGDADIASAYEANKTSFLVPRQYRLAQIFIALPKGADKPAEEAARKKLDAVQARLKEKGADFAVVAAKLSDEDAARGEIGWVRDDAIRPEIRDQVAGLPKDGISEPVRLDDGWHIVKLLDTKAAYTRPIAEVRAELVAALRRERAAADAQAYLARLLQANPAAINELALSRLLVGPGR</sequence>
<evidence type="ECO:0000256" key="6">
    <source>
        <dbReference type="SAM" id="SignalP"/>
    </source>
</evidence>
<comment type="similarity">
    <text evidence="1">Belongs to the PpiC/parvulin rotamase family.</text>
</comment>
<proteinExistence type="inferred from homology"/>
<dbReference type="GO" id="GO:0003755">
    <property type="term" value="F:peptidyl-prolyl cis-trans isomerase activity"/>
    <property type="evidence" value="ECO:0007669"/>
    <property type="project" value="UniProtKB-KW"/>
</dbReference>
<evidence type="ECO:0000256" key="1">
    <source>
        <dbReference type="ARBA" id="ARBA00007656"/>
    </source>
</evidence>
<dbReference type="InterPro" id="IPR046357">
    <property type="entry name" value="PPIase_dom_sf"/>
</dbReference>
<dbReference type="SUPFAM" id="SSF109998">
    <property type="entry name" value="Triger factor/SurA peptide-binding domain-like"/>
    <property type="match status" value="1"/>
</dbReference>
<keyword evidence="5 8" id="KW-0413">Isomerase</keyword>
<comment type="caution">
    <text evidence="8">The sequence shown here is derived from an EMBL/GenBank/DDBJ whole genome shotgun (WGS) entry which is preliminary data.</text>
</comment>
<evidence type="ECO:0000313" key="8">
    <source>
        <dbReference type="EMBL" id="RJF86546.1"/>
    </source>
</evidence>
<reference evidence="8 9" key="1">
    <citation type="submission" date="2018-09" db="EMBL/GenBank/DDBJ databases">
        <authorList>
            <person name="Zhu H."/>
        </authorList>
    </citation>
    <scope>NUCLEOTIDE SEQUENCE [LARGE SCALE GENOMIC DNA]</scope>
    <source>
        <strain evidence="8 9">K1W22B-8</strain>
    </source>
</reference>
<dbReference type="OrthoDB" id="9812372at2"/>
<dbReference type="PROSITE" id="PS50198">
    <property type="entry name" value="PPIC_PPIASE_2"/>
    <property type="match status" value="1"/>
</dbReference>
<feature type="signal peptide" evidence="6">
    <location>
        <begin position="1"/>
        <end position="24"/>
    </location>
</feature>
<dbReference type="PANTHER" id="PTHR47245">
    <property type="entry name" value="PEPTIDYLPROLYL ISOMERASE"/>
    <property type="match status" value="1"/>
</dbReference>
<organism evidence="8 9">
    <name type="scientific">Oleomonas cavernae</name>
    <dbReference type="NCBI Taxonomy" id="2320859"/>
    <lineage>
        <taxon>Bacteria</taxon>
        <taxon>Pseudomonadati</taxon>
        <taxon>Pseudomonadota</taxon>
        <taxon>Alphaproteobacteria</taxon>
        <taxon>Acetobacterales</taxon>
        <taxon>Acetobacteraceae</taxon>
        <taxon>Oleomonas</taxon>
    </lineage>
</organism>
<name>A0A418W996_9PROT</name>
<evidence type="ECO:0000313" key="9">
    <source>
        <dbReference type="Proteomes" id="UP000284605"/>
    </source>
</evidence>
<dbReference type="EMBL" id="QYUK01000011">
    <property type="protein sequence ID" value="RJF86546.1"/>
    <property type="molecule type" value="Genomic_DNA"/>
</dbReference>
<accession>A0A418W996</accession>
<evidence type="ECO:0000256" key="4">
    <source>
        <dbReference type="ARBA" id="ARBA00031484"/>
    </source>
</evidence>
<dbReference type="InterPro" id="IPR000297">
    <property type="entry name" value="PPIase_PpiC"/>
</dbReference>
<evidence type="ECO:0000259" key="7">
    <source>
        <dbReference type="PROSITE" id="PS50198"/>
    </source>
</evidence>
<gene>
    <name evidence="8" type="ORF">D3874_05515</name>
</gene>
<dbReference type="Pfam" id="PF00639">
    <property type="entry name" value="Rotamase"/>
    <property type="match status" value="1"/>
</dbReference>
<feature type="chain" id="PRO_5019375625" description="Parvulin-like PPIase" evidence="6">
    <location>
        <begin position="25"/>
        <end position="300"/>
    </location>
</feature>
<dbReference type="RefSeq" id="WP_119777191.1">
    <property type="nucleotide sequence ID" value="NZ_QYUK01000011.1"/>
</dbReference>